<evidence type="ECO:0000313" key="3">
    <source>
        <dbReference type="EMBL" id="HJF34187.1"/>
    </source>
</evidence>
<sequence>MEATDYKLKPKVQEFLQGVKGLYIDGEYVPAISGKTFDVINPATEEVIVQVSEAQAEDVDIAVAAARKAFDEGEWTKMETAERSHLIYKFADLLEEHREELAQLEALDNGKPYAVALADDVDGTVQHFRYYAGWATKMVGQTIPVSKDYLNYTVHEAVG</sequence>
<dbReference type="EMBL" id="DYWT01000311">
    <property type="protein sequence ID" value="HJF34187.1"/>
    <property type="molecule type" value="Genomic_DNA"/>
</dbReference>
<dbReference type="SUPFAM" id="SSF53720">
    <property type="entry name" value="ALDH-like"/>
    <property type="match status" value="1"/>
</dbReference>
<dbReference type="Proteomes" id="UP000698173">
    <property type="component" value="Unassembled WGS sequence"/>
</dbReference>
<gene>
    <name evidence="3" type="ORF">K8V56_20690</name>
</gene>
<dbReference type="Pfam" id="PF00171">
    <property type="entry name" value="Aldedh"/>
    <property type="match status" value="1"/>
</dbReference>
<dbReference type="AlphaFoldDB" id="A0A921G409"/>
<feature type="non-terminal residue" evidence="3">
    <location>
        <position position="159"/>
    </location>
</feature>
<protein>
    <submittedName>
        <fullName evidence="3">Aldehyde dehydrogenase family protein</fullName>
    </submittedName>
</protein>
<evidence type="ECO:0000256" key="1">
    <source>
        <dbReference type="ARBA" id="ARBA00023002"/>
    </source>
</evidence>
<dbReference type="Gene3D" id="3.40.605.10">
    <property type="entry name" value="Aldehyde Dehydrogenase, Chain A, domain 1"/>
    <property type="match status" value="1"/>
</dbReference>
<dbReference type="PANTHER" id="PTHR11699">
    <property type="entry name" value="ALDEHYDE DEHYDROGENASE-RELATED"/>
    <property type="match status" value="1"/>
</dbReference>
<dbReference type="InterPro" id="IPR016161">
    <property type="entry name" value="Ald_DH/histidinol_DH"/>
</dbReference>
<proteinExistence type="predicted"/>
<keyword evidence="1" id="KW-0560">Oxidoreductase</keyword>
<evidence type="ECO:0000313" key="4">
    <source>
        <dbReference type="Proteomes" id="UP000698173"/>
    </source>
</evidence>
<reference evidence="3" key="1">
    <citation type="journal article" date="2021" name="PeerJ">
        <title>Extensive microbial diversity within the chicken gut microbiome revealed by metagenomics and culture.</title>
        <authorList>
            <person name="Gilroy R."/>
            <person name="Ravi A."/>
            <person name="Getino M."/>
            <person name="Pursley I."/>
            <person name="Horton D.L."/>
            <person name="Alikhan N.F."/>
            <person name="Baker D."/>
            <person name="Gharbi K."/>
            <person name="Hall N."/>
            <person name="Watson M."/>
            <person name="Adriaenssens E.M."/>
            <person name="Foster-Nyarko E."/>
            <person name="Jarju S."/>
            <person name="Secka A."/>
            <person name="Antonio M."/>
            <person name="Oren A."/>
            <person name="Chaudhuri R.R."/>
            <person name="La Ragione R."/>
            <person name="Hildebrand F."/>
            <person name="Pallen M.J."/>
        </authorList>
    </citation>
    <scope>NUCLEOTIDE SEQUENCE</scope>
    <source>
        <strain evidence="3">CHK171-7178</strain>
    </source>
</reference>
<dbReference type="InterPro" id="IPR015590">
    <property type="entry name" value="Aldehyde_DH_dom"/>
</dbReference>
<organism evidence="3 4">
    <name type="scientific">Sporosarcina psychrophila</name>
    <name type="common">Bacillus psychrophilus</name>
    <dbReference type="NCBI Taxonomy" id="1476"/>
    <lineage>
        <taxon>Bacteria</taxon>
        <taxon>Bacillati</taxon>
        <taxon>Bacillota</taxon>
        <taxon>Bacilli</taxon>
        <taxon>Bacillales</taxon>
        <taxon>Caryophanaceae</taxon>
        <taxon>Sporosarcina</taxon>
    </lineage>
</organism>
<name>A0A921G409_SPOPS</name>
<evidence type="ECO:0000259" key="2">
    <source>
        <dbReference type="Pfam" id="PF00171"/>
    </source>
</evidence>
<dbReference type="GO" id="GO:0016491">
    <property type="term" value="F:oxidoreductase activity"/>
    <property type="evidence" value="ECO:0007669"/>
    <property type="project" value="UniProtKB-KW"/>
</dbReference>
<feature type="domain" description="Aldehyde dehydrogenase" evidence="2">
    <location>
        <begin position="31"/>
        <end position="159"/>
    </location>
</feature>
<comment type="caution">
    <text evidence="3">The sequence shown here is derived from an EMBL/GenBank/DDBJ whole genome shotgun (WGS) entry which is preliminary data.</text>
</comment>
<dbReference type="InterPro" id="IPR016162">
    <property type="entry name" value="Ald_DH_N"/>
</dbReference>
<accession>A0A921G409</accession>
<reference evidence="3" key="2">
    <citation type="submission" date="2021-09" db="EMBL/GenBank/DDBJ databases">
        <authorList>
            <person name="Gilroy R."/>
        </authorList>
    </citation>
    <scope>NUCLEOTIDE SEQUENCE</scope>
    <source>
        <strain evidence="3">CHK171-7178</strain>
    </source>
</reference>